<feature type="compositionally biased region" description="Basic and acidic residues" evidence="1">
    <location>
        <begin position="110"/>
        <end position="128"/>
    </location>
</feature>
<dbReference type="InterPro" id="IPR012909">
    <property type="entry name" value="PHA_DNA-bd_N"/>
</dbReference>
<dbReference type="Pfam" id="PF07879">
    <property type="entry name" value="PHB_acc_N"/>
    <property type="match status" value="1"/>
</dbReference>
<sequence>VTQEDIVGLIKENQKFRIIDSESKKNITSSVLMQIILERENSGTNLVPEDFLKQIILFYENNKSSDMFYFLNNINNFADPNNIFAEGMSSLMKFSPFDFNKYYNSNFSNKKNEAKEKTSKDNNPKEKTSNNNQQNISDLVSQINKLK</sequence>
<feature type="domain" description="PHA accumulation regulator DNA-binding N-terminal" evidence="2">
    <location>
        <begin position="1"/>
        <end position="42"/>
    </location>
</feature>
<gene>
    <name evidence="3" type="ORF">METZ01_LOCUS450957</name>
</gene>
<evidence type="ECO:0000313" key="3">
    <source>
        <dbReference type="EMBL" id="SVD98103.1"/>
    </source>
</evidence>
<dbReference type="EMBL" id="UINC01186065">
    <property type="protein sequence ID" value="SVD98103.1"/>
    <property type="molecule type" value="Genomic_DNA"/>
</dbReference>
<accession>A0A382ZRQ4</accession>
<feature type="non-terminal residue" evidence="3">
    <location>
        <position position="1"/>
    </location>
</feature>
<feature type="compositionally biased region" description="Polar residues" evidence="1">
    <location>
        <begin position="129"/>
        <end position="147"/>
    </location>
</feature>
<evidence type="ECO:0000256" key="1">
    <source>
        <dbReference type="SAM" id="MobiDB-lite"/>
    </source>
</evidence>
<name>A0A382ZRQ4_9ZZZZ</name>
<dbReference type="AlphaFoldDB" id="A0A382ZRQ4"/>
<protein>
    <recommendedName>
        <fullName evidence="2">PHA accumulation regulator DNA-binding N-terminal domain-containing protein</fullName>
    </recommendedName>
</protein>
<reference evidence="3" key="1">
    <citation type="submission" date="2018-05" db="EMBL/GenBank/DDBJ databases">
        <authorList>
            <person name="Lanie J.A."/>
            <person name="Ng W.-L."/>
            <person name="Kazmierczak K.M."/>
            <person name="Andrzejewski T.M."/>
            <person name="Davidsen T.M."/>
            <person name="Wayne K.J."/>
            <person name="Tettelin H."/>
            <person name="Glass J.I."/>
            <person name="Rusch D."/>
            <person name="Podicherti R."/>
            <person name="Tsui H.-C.T."/>
            <person name="Winkler M.E."/>
        </authorList>
    </citation>
    <scope>NUCLEOTIDE SEQUENCE</scope>
</reference>
<feature type="region of interest" description="Disordered" evidence="1">
    <location>
        <begin position="110"/>
        <end position="147"/>
    </location>
</feature>
<organism evidence="3">
    <name type="scientific">marine metagenome</name>
    <dbReference type="NCBI Taxonomy" id="408172"/>
    <lineage>
        <taxon>unclassified sequences</taxon>
        <taxon>metagenomes</taxon>
        <taxon>ecological metagenomes</taxon>
    </lineage>
</organism>
<feature type="non-terminal residue" evidence="3">
    <location>
        <position position="147"/>
    </location>
</feature>
<evidence type="ECO:0000259" key="2">
    <source>
        <dbReference type="Pfam" id="PF07879"/>
    </source>
</evidence>
<proteinExistence type="predicted"/>